<dbReference type="AlphaFoldDB" id="A0A078AV89"/>
<keyword evidence="3" id="KW-1185">Reference proteome</keyword>
<protein>
    <submittedName>
        <fullName evidence="2">Uncharacterized protein</fullName>
    </submittedName>
</protein>
<feature type="compositionally biased region" description="Polar residues" evidence="1">
    <location>
        <begin position="504"/>
        <end position="513"/>
    </location>
</feature>
<dbReference type="EMBL" id="CCKQ01014171">
    <property type="protein sequence ID" value="CDW85921.1"/>
    <property type="molecule type" value="Genomic_DNA"/>
</dbReference>
<feature type="compositionally biased region" description="Polar residues" evidence="1">
    <location>
        <begin position="279"/>
        <end position="314"/>
    </location>
</feature>
<evidence type="ECO:0000256" key="1">
    <source>
        <dbReference type="SAM" id="MobiDB-lite"/>
    </source>
</evidence>
<feature type="compositionally biased region" description="Polar residues" evidence="1">
    <location>
        <begin position="539"/>
        <end position="549"/>
    </location>
</feature>
<feature type="region of interest" description="Disordered" evidence="1">
    <location>
        <begin position="539"/>
        <end position="576"/>
    </location>
</feature>
<reference evidence="2 3" key="1">
    <citation type="submission" date="2014-06" db="EMBL/GenBank/DDBJ databases">
        <authorList>
            <person name="Swart Estienne"/>
        </authorList>
    </citation>
    <scope>NUCLEOTIDE SEQUENCE [LARGE SCALE GENOMIC DNA]</scope>
    <source>
        <strain evidence="2 3">130c</strain>
    </source>
</reference>
<evidence type="ECO:0000313" key="3">
    <source>
        <dbReference type="Proteomes" id="UP000039865"/>
    </source>
</evidence>
<dbReference type="Proteomes" id="UP000039865">
    <property type="component" value="Unassembled WGS sequence"/>
</dbReference>
<gene>
    <name evidence="2" type="primary">Contig11060.g11827</name>
    <name evidence="2" type="ORF">STYLEM_15011</name>
</gene>
<proteinExistence type="predicted"/>
<evidence type="ECO:0000313" key="2">
    <source>
        <dbReference type="EMBL" id="CDW85921.1"/>
    </source>
</evidence>
<accession>A0A078AV89</accession>
<sequence>MIFTEREQDSPAVNAYDYYTSYPNSNQESLIMKKQQMRRSLSQEDTQIYSDHNIRFDKTPYMTKQDKIQQKSAFTSSNCSFITIAIDKLTLKRGTIYDKAKLRVYLEQCRIQKKKAEFDQLTINEDDLRCAVQELHDEELLESFDQREKLISTIRALQEENQDLFQRMYQSQSASQNNNKFLMQSPIQEEEEIQRISYPSCFSIDNDSKDNLQKKNKDNHIGLVTQIQKNYDQFDFTSSIYKQPFDYGLNHMEQVTFDARQESSSQFNTRDFLSTLPQHLSNASSNYNTKQPERQNYQGGGVNQNTSLTFSYSPYNPEEETQKLTQLDEINQEILNDFHKNCFLNSNDLNFLSDKDLLPMNGLRQTQGFNHHQRNNSEDNHFISCDTIDDRDDGQEGGINKQFFVTVGSVAQLKHPNRMIVPDFQTKGIQKVIQNTQRFDRESFGIRVLEDYEETSRLSAVLREVHEEKEKENLVTEVDSHYYESKISQNFKSDNSRNRDFIPKSQTTSNKGFAQAEKTQTFLEARKCLNQINSPHENIASNSTLATQTNNNSNRNLNKMSPPRLSRFYSNNNEYQDGQDGQFHYVHLRENSTASNGYPYQLPLQTQTQSSFVVFDALNGTQSIQGTNMNDGSKSIGGHGFSINGNTFGDYCSLKSMNNKNNHNTNTNTNRNIAIQNDYTIYNVDDGSSNEIQNIKNNQTLKEIISCDHKSKRHYL</sequence>
<feature type="region of interest" description="Disordered" evidence="1">
    <location>
        <begin position="279"/>
        <end position="319"/>
    </location>
</feature>
<name>A0A078AV89_STYLE</name>
<feature type="region of interest" description="Disordered" evidence="1">
    <location>
        <begin position="493"/>
        <end position="513"/>
    </location>
</feature>
<organism evidence="2 3">
    <name type="scientific">Stylonychia lemnae</name>
    <name type="common">Ciliate</name>
    <dbReference type="NCBI Taxonomy" id="5949"/>
    <lineage>
        <taxon>Eukaryota</taxon>
        <taxon>Sar</taxon>
        <taxon>Alveolata</taxon>
        <taxon>Ciliophora</taxon>
        <taxon>Intramacronucleata</taxon>
        <taxon>Spirotrichea</taxon>
        <taxon>Stichotrichia</taxon>
        <taxon>Sporadotrichida</taxon>
        <taxon>Oxytrichidae</taxon>
        <taxon>Stylonychinae</taxon>
        <taxon>Stylonychia</taxon>
    </lineage>
</organism>
<dbReference type="InParanoid" id="A0A078AV89"/>